<reference evidence="1 2" key="1">
    <citation type="submission" date="2019-02" db="EMBL/GenBank/DDBJ databases">
        <title>Draft genome sequences of novel Actinobacteria.</title>
        <authorList>
            <person name="Sahin N."/>
            <person name="Ay H."/>
            <person name="Saygin H."/>
        </authorList>
    </citation>
    <scope>NUCLEOTIDE SEQUENCE [LARGE SCALE GENOMIC DNA]</scope>
    <source>
        <strain evidence="1 2">16K104</strain>
    </source>
</reference>
<dbReference type="Proteomes" id="UP000295172">
    <property type="component" value="Unassembled WGS sequence"/>
</dbReference>
<accession>A0A4R4WDI5</accession>
<gene>
    <name evidence="1" type="ORF">E1218_34510</name>
</gene>
<sequence length="111" mass="11646">MRTGDPSGRSAIPLAAVCHGSPVRDARGAPIGRVVDVGTATVHAESLVRGEPPGPWPAGDARQRLGYVRVSRYGPGGTDIVIAADRIAYVADDHVRLSVTADDVIFTDEPF</sequence>
<evidence type="ECO:0000313" key="1">
    <source>
        <dbReference type="EMBL" id="TDD13445.1"/>
    </source>
</evidence>
<dbReference type="RefSeq" id="WP_132327244.1">
    <property type="nucleotide sequence ID" value="NZ_SMKR01000267.1"/>
</dbReference>
<name>A0A4R4WDI5_9ACTN</name>
<evidence type="ECO:0000313" key="2">
    <source>
        <dbReference type="Proteomes" id="UP000295172"/>
    </source>
</evidence>
<keyword evidence="2" id="KW-1185">Reference proteome</keyword>
<protein>
    <submittedName>
        <fullName evidence="1">Uncharacterized protein</fullName>
    </submittedName>
</protein>
<dbReference type="AlphaFoldDB" id="A0A4R4WDI5"/>
<organism evidence="1 2">
    <name type="scientific">Kribbella turkmenica</name>
    <dbReference type="NCBI Taxonomy" id="2530375"/>
    <lineage>
        <taxon>Bacteria</taxon>
        <taxon>Bacillati</taxon>
        <taxon>Actinomycetota</taxon>
        <taxon>Actinomycetes</taxon>
        <taxon>Propionibacteriales</taxon>
        <taxon>Kribbellaceae</taxon>
        <taxon>Kribbella</taxon>
    </lineage>
</organism>
<comment type="caution">
    <text evidence="1">The sequence shown here is derived from an EMBL/GenBank/DDBJ whole genome shotgun (WGS) entry which is preliminary data.</text>
</comment>
<proteinExistence type="predicted"/>
<dbReference type="EMBL" id="SMKR01000267">
    <property type="protein sequence ID" value="TDD13445.1"/>
    <property type="molecule type" value="Genomic_DNA"/>
</dbReference>